<reference evidence="2" key="1">
    <citation type="submission" date="2020-09" db="EMBL/GenBank/DDBJ databases">
        <authorList>
            <person name="Kikuchi T."/>
        </authorList>
    </citation>
    <scope>NUCLEOTIDE SEQUENCE</scope>
    <source>
        <strain evidence="2">SH1</strain>
    </source>
</reference>
<dbReference type="EMBL" id="CAJFCW020000004">
    <property type="protein sequence ID" value="CAG9113095.1"/>
    <property type="molecule type" value="Genomic_DNA"/>
</dbReference>
<dbReference type="EMBL" id="CAJFDH010000004">
    <property type="protein sequence ID" value="CAD5219978.1"/>
    <property type="molecule type" value="Genomic_DNA"/>
</dbReference>
<keyword evidence="1" id="KW-0812">Transmembrane</keyword>
<name>A0A811KTP9_9BILA</name>
<protein>
    <submittedName>
        <fullName evidence="2">Uncharacterized protein</fullName>
    </submittedName>
</protein>
<evidence type="ECO:0000313" key="3">
    <source>
        <dbReference type="Proteomes" id="UP000614601"/>
    </source>
</evidence>
<keyword evidence="1" id="KW-0472">Membrane</keyword>
<dbReference type="Proteomes" id="UP000783686">
    <property type="component" value="Unassembled WGS sequence"/>
</dbReference>
<feature type="transmembrane region" description="Helical" evidence="1">
    <location>
        <begin position="84"/>
        <end position="102"/>
    </location>
</feature>
<keyword evidence="1" id="KW-1133">Transmembrane helix</keyword>
<accession>A0A811KTP9</accession>
<evidence type="ECO:0000313" key="2">
    <source>
        <dbReference type="EMBL" id="CAD5219978.1"/>
    </source>
</evidence>
<feature type="transmembrane region" description="Helical" evidence="1">
    <location>
        <begin position="180"/>
        <end position="203"/>
    </location>
</feature>
<dbReference type="AlphaFoldDB" id="A0A811KTP9"/>
<dbReference type="OrthoDB" id="5827352at2759"/>
<feature type="transmembrane region" description="Helical" evidence="1">
    <location>
        <begin position="125"/>
        <end position="149"/>
    </location>
</feature>
<gene>
    <name evidence="2" type="ORF">BOKJ2_LOCUS8714</name>
</gene>
<sequence>MYADVYCASNATLDQTLCVLHRSEPIGFILSTIYGVYFVRQMSRISVIHINLRIILCTIPFQYSTLCGTRVLYRFCVENELFSARYMLVMIIGTLNSIVNGLKDTLDLFVTGDDYDLPYFDRHPFIYFLFISSATCFCIIGSSLTYLLWKVVRAISKKEDKVDLSTRFQSMENTDTVQTLFPTICGYSFFVTLCEIFSSYVMYEKEETCQVGSSCSQFYVQMVYISINLYHYFFLLYLSIKFKKLNKLIVHDIKKLLGIKENNLDHYRRTLDRHSPVDEGLTYFQQLKDEWELAEKRQK</sequence>
<proteinExistence type="predicted"/>
<keyword evidence="3" id="KW-1185">Reference proteome</keyword>
<dbReference type="Proteomes" id="UP000614601">
    <property type="component" value="Unassembled WGS sequence"/>
</dbReference>
<evidence type="ECO:0000256" key="1">
    <source>
        <dbReference type="SAM" id="Phobius"/>
    </source>
</evidence>
<organism evidence="2 3">
    <name type="scientific">Bursaphelenchus okinawaensis</name>
    <dbReference type="NCBI Taxonomy" id="465554"/>
    <lineage>
        <taxon>Eukaryota</taxon>
        <taxon>Metazoa</taxon>
        <taxon>Ecdysozoa</taxon>
        <taxon>Nematoda</taxon>
        <taxon>Chromadorea</taxon>
        <taxon>Rhabditida</taxon>
        <taxon>Tylenchina</taxon>
        <taxon>Tylenchomorpha</taxon>
        <taxon>Aphelenchoidea</taxon>
        <taxon>Aphelenchoididae</taxon>
        <taxon>Bursaphelenchus</taxon>
    </lineage>
</organism>
<comment type="caution">
    <text evidence="2">The sequence shown here is derived from an EMBL/GenBank/DDBJ whole genome shotgun (WGS) entry which is preliminary data.</text>
</comment>
<feature type="transmembrane region" description="Helical" evidence="1">
    <location>
        <begin position="218"/>
        <end position="238"/>
    </location>
</feature>